<dbReference type="EMBL" id="WWCV01000020">
    <property type="protein sequence ID" value="MYN17688.1"/>
    <property type="molecule type" value="Genomic_DNA"/>
</dbReference>
<organism evidence="1 2">
    <name type="scientific">Duganella vulcania</name>
    <dbReference type="NCBI Taxonomy" id="2692166"/>
    <lineage>
        <taxon>Bacteria</taxon>
        <taxon>Pseudomonadati</taxon>
        <taxon>Pseudomonadota</taxon>
        <taxon>Betaproteobacteria</taxon>
        <taxon>Burkholderiales</taxon>
        <taxon>Oxalobacteraceae</taxon>
        <taxon>Telluria group</taxon>
        <taxon>Duganella</taxon>
    </lineage>
</organism>
<dbReference type="AlphaFoldDB" id="A0A845HG88"/>
<comment type="caution">
    <text evidence="1">The sequence shown here is derived from an EMBL/GenBank/DDBJ whole genome shotgun (WGS) entry which is preliminary data.</text>
</comment>
<reference evidence="1 2" key="1">
    <citation type="submission" date="2019-12" db="EMBL/GenBank/DDBJ databases">
        <title>Novel species isolated from a subtropical stream in China.</title>
        <authorList>
            <person name="Lu H."/>
        </authorList>
    </citation>
    <scope>NUCLEOTIDE SEQUENCE [LARGE SCALE GENOMIC DNA]</scope>
    <source>
        <strain evidence="1 2">FT107W</strain>
    </source>
</reference>
<dbReference type="Proteomes" id="UP000484875">
    <property type="component" value="Unassembled WGS sequence"/>
</dbReference>
<evidence type="ECO:0000313" key="2">
    <source>
        <dbReference type="Proteomes" id="UP000484875"/>
    </source>
</evidence>
<accession>A0A845HG88</accession>
<evidence type="ECO:0000313" key="1">
    <source>
        <dbReference type="EMBL" id="MYN17688.1"/>
    </source>
</evidence>
<name>A0A845HG88_9BURK</name>
<protein>
    <submittedName>
        <fullName evidence="1">Uncharacterized protein</fullName>
    </submittedName>
</protein>
<dbReference type="RefSeq" id="WP_161090296.1">
    <property type="nucleotide sequence ID" value="NZ_WWCV01000020.1"/>
</dbReference>
<sequence length="51" mass="5455">MTAIVRKSPKKKSGRNGAQARWKMEIAVLYRQLTAPAMPAWGGLDSAAAIG</sequence>
<keyword evidence="2" id="KW-1185">Reference proteome</keyword>
<gene>
    <name evidence="1" type="ORF">GTP81_13070</name>
</gene>
<proteinExistence type="predicted"/>